<dbReference type="Pfam" id="PF00881">
    <property type="entry name" value="Nitroreductase"/>
    <property type="match status" value="2"/>
</dbReference>
<reference evidence="5 6" key="1">
    <citation type="journal article" date="2017" name="ISME J.">
        <title>Unveiling bifidobacterial biogeography across the mammalian branch of the tree of life.</title>
        <authorList>
            <person name="Milani C."/>
            <person name="Mangifesta M."/>
            <person name="Mancabelli L."/>
            <person name="Lugli G.A."/>
            <person name="James K."/>
            <person name="Duranti S."/>
            <person name="Turroni F."/>
            <person name="Ferrario C."/>
            <person name="Ossiprandi M.C."/>
            <person name="van Sinderen D."/>
            <person name="Ventura M."/>
        </authorList>
    </citation>
    <scope>NUCLEOTIDE SEQUENCE [LARGE SCALE GENOMIC DNA]</scope>
    <source>
        <strain evidence="5 6">70</strain>
    </source>
</reference>
<dbReference type="Proteomes" id="UP000217986">
    <property type="component" value="Unassembled WGS sequence"/>
</dbReference>
<dbReference type="AlphaFoldDB" id="A0A2A2EN56"/>
<keyword evidence="2" id="KW-0288">FMN</keyword>
<dbReference type="CDD" id="cd02062">
    <property type="entry name" value="Nitro_FMN_reductase"/>
    <property type="match status" value="1"/>
</dbReference>
<accession>A0A2A2EN56</accession>
<keyword evidence="3" id="KW-0560">Oxidoreductase</keyword>
<dbReference type="InterPro" id="IPR029479">
    <property type="entry name" value="Nitroreductase"/>
</dbReference>
<gene>
    <name evidence="5" type="ORF">B1400_0066</name>
</gene>
<evidence type="ECO:0000313" key="5">
    <source>
        <dbReference type="EMBL" id="PAU70262.1"/>
    </source>
</evidence>
<dbReference type="InterPro" id="IPR000415">
    <property type="entry name" value="Nitroreductase-like"/>
</dbReference>
<evidence type="ECO:0000259" key="4">
    <source>
        <dbReference type="Pfam" id="PF00881"/>
    </source>
</evidence>
<keyword evidence="1" id="KW-0285">Flavoprotein</keyword>
<dbReference type="GO" id="GO:0016491">
    <property type="term" value="F:oxidoreductase activity"/>
    <property type="evidence" value="ECO:0007669"/>
    <property type="project" value="UniProtKB-KW"/>
</dbReference>
<feature type="domain" description="Nitroreductase" evidence="4">
    <location>
        <begin position="240"/>
        <end position="318"/>
    </location>
</feature>
<dbReference type="SUPFAM" id="SSF55469">
    <property type="entry name" value="FMN-dependent nitroreductase-like"/>
    <property type="match status" value="1"/>
</dbReference>
<proteinExistence type="predicted"/>
<organism evidence="5 6">
    <name type="scientific">Bifidobacterium italicum</name>
    <dbReference type="NCBI Taxonomy" id="1960968"/>
    <lineage>
        <taxon>Bacteria</taxon>
        <taxon>Bacillati</taxon>
        <taxon>Actinomycetota</taxon>
        <taxon>Actinomycetes</taxon>
        <taxon>Bifidobacteriales</taxon>
        <taxon>Bifidobacteriaceae</taxon>
        <taxon>Bifidobacterium</taxon>
    </lineage>
</organism>
<dbReference type="EMBL" id="MVOG01000002">
    <property type="protein sequence ID" value="PAU70262.1"/>
    <property type="molecule type" value="Genomic_DNA"/>
</dbReference>
<dbReference type="Gene3D" id="3.40.109.10">
    <property type="entry name" value="NADH Oxidase"/>
    <property type="match status" value="1"/>
</dbReference>
<comment type="caution">
    <text evidence="5">The sequence shown here is derived from an EMBL/GenBank/DDBJ whole genome shotgun (WGS) entry which is preliminary data.</text>
</comment>
<evidence type="ECO:0000313" key="6">
    <source>
        <dbReference type="Proteomes" id="UP000217986"/>
    </source>
</evidence>
<protein>
    <submittedName>
        <fullName evidence="5">Nitroreductase</fullName>
    </submittedName>
</protein>
<dbReference type="PANTHER" id="PTHR23026:SF90">
    <property type="entry name" value="IODOTYROSINE DEIODINASE 1"/>
    <property type="match status" value="1"/>
</dbReference>
<evidence type="ECO:0000256" key="3">
    <source>
        <dbReference type="ARBA" id="ARBA00023002"/>
    </source>
</evidence>
<dbReference type="InterPro" id="IPR050627">
    <property type="entry name" value="Nitroreductase/BluB"/>
</dbReference>
<evidence type="ECO:0000256" key="1">
    <source>
        <dbReference type="ARBA" id="ARBA00022630"/>
    </source>
</evidence>
<name>A0A2A2EN56_9BIFI</name>
<sequence length="341" mass="38316">MNSMKDTLKETLPQPMVSFGKRVLNGYPSLIMSSLREARRFNKAYAKDSATGAEQLEARMVYFTHQIEKGLSHKQFRYGFGKKPLRNLSEVMARYRKANPDYETRVSYVSAMATVGEYVRRHAGHDADLRYVSSLFPPDLLRSAEWIGHKEGGSLSFSRDEKRRNSTLPFRQLNEHRHSIREFAETPITLAQLQPAIESAMRTPSVCNRQPTRVRVILNKDVIEKALSIQGGLNGYPTPPALILLTADNRVFMAPQEHNEGYTDAGLFGMNLLLALEAEGIGSCPLNTMFRKGPERATRALLGIPANESLVMYIAVGHFPEECTTCVSRRLPAEDIVTVIE</sequence>
<dbReference type="RefSeq" id="WP_235607226.1">
    <property type="nucleotide sequence ID" value="NZ_MVOG01000002.1"/>
</dbReference>
<keyword evidence="6" id="KW-1185">Reference proteome</keyword>
<feature type="domain" description="Nitroreductase" evidence="4">
    <location>
        <begin position="176"/>
        <end position="226"/>
    </location>
</feature>
<dbReference type="PANTHER" id="PTHR23026">
    <property type="entry name" value="NADPH NITROREDUCTASE"/>
    <property type="match status" value="1"/>
</dbReference>
<evidence type="ECO:0000256" key="2">
    <source>
        <dbReference type="ARBA" id="ARBA00022643"/>
    </source>
</evidence>